<dbReference type="InterPro" id="IPR036198">
    <property type="entry name" value="Ecotin_sf"/>
</dbReference>
<dbReference type="PANTHER" id="PTHR35890:SF3">
    <property type="entry name" value="ECOTIN"/>
    <property type="match status" value="1"/>
</dbReference>
<feature type="signal peptide" evidence="2">
    <location>
        <begin position="1"/>
        <end position="30"/>
    </location>
</feature>
<evidence type="ECO:0000256" key="2">
    <source>
        <dbReference type="SAM" id="SignalP"/>
    </source>
</evidence>
<evidence type="ECO:0000313" key="4">
    <source>
        <dbReference type="Proteomes" id="UP000177515"/>
    </source>
</evidence>
<gene>
    <name evidence="3" type="ORF">BKK80_03210</name>
</gene>
<comment type="similarity">
    <text evidence="1">Belongs to the protease inhibitor I11 (ecotin) family.</text>
</comment>
<keyword evidence="2" id="KW-0732">Signal</keyword>
<dbReference type="Gene3D" id="4.10.1230.10">
    <property type="entry name" value="Ecotin, trypsin inhibitor"/>
    <property type="match status" value="1"/>
</dbReference>
<reference evidence="3 4" key="1">
    <citation type="submission" date="2016-10" db="EMBL/GenBank/DDBJ databases">
        <title>Complete genome sequences of three Cupriavidus strains isolated from various Malaysian environments.</title>
        <authorList>
            <person name="Abdullah A.A.-A."/>
            <person name="Shafie N.A.H."/>
            <person name="Lau N.S."/>
        </authorList>
    </citation>
    <scope>NUCLEOTIDE SEQUENCE [LARGE SCALE GENOMIC DNA]</scope>
    <source>
        <strain evidence="3 4">USMAA1020</strain>
    </source>
</reference>
<dbReference type="Pfam" id="PF03974">
    <property type="entry name" value="Ecotin"/>
    <property type="match status" value="1"/>
</dbReference>
<organism evidence="3 4">
    <name type="scientific">Cupriavidus malaysiensis</name>
    <dbReference type="NCBI Taxonomy" id="367825"/>
    <lineage>
        <taxon>Bacteria</taxon>
        <taxon>Pseudomonadati</taxon>
        <taxon>Pseudomonadota</taxon>
        <taxon>Betaproteobacteria</taxon>
        <taxon>Burkholderiales</taxon>
        <taxon>Burkholderiaceae</taxon>
        <taxon>Cupriavidus</taxon>
    </lineage>
</organism>
<protein>
    <submittedName>
        <fullName evidence="3">Ecotin</fullName>
    </submittedName>
</protein>
<dbReference type="NCBIfam" id="NF002987">
    <property type="entry name" value="PRK03719.1"/>
    <property type="match status" value="1"/>
</dbReference>
<feature type="chain" id="PRO_5045473959" evidence="2">
    <location>
        <begin position="31"/>
        <end position="183"/>
    </location>
</feature>
<dbReference type="PIRSF" id="PIRSF006865">
    <property type="entry name" value="Prot_inh_ecotin"/>
    <property type="match status" value="1"/>
</dbReference>
<keyword evidence="4" id="KW-1185">Reference proteome</keyword>
<dbReference type="SUPFAM" id="SSF49772">
    <property type="entry name" value="Ecotin, trypsin inhibitor"/>
    <property type="match status" value="1"/>
</dbReference>
<dbReference type="Proteomes" id="UP000177515">
    <property type="component" value="Chromosome 1"/>
</dbReference>
<dbReference type="InterPro" id="IPR005658">
    <property type="entry name" value="Prot_inh_ecotin"/>
</dbReference>
<name>A0ABN4TJ72_9BURK</name>
<dbReference type="InterPro" id="IPR027438">
    <property type="entry name" value="Ecotin_C"/>
</dbReference>
<sequence length="183" mass="20068">MKSNHAIRLPRWQAWTACAVLAMASGAAAAADAASQPAAPPAPAHQVTADSIKMFPAAQAGQKRFVIALPADPSEADLRVELMIGKTLRVDCNQHWFGGSLREETVQGWGYTYYRLDEAKGPAATMRACPGQEDRDAFVQVRGDTQLLRYNSRLPLVVYVPDGFEVRYRLWHASNEVAWAAAQ</sequence>
<evidence type="ECO:0000256" key="1">
    <source>
        <dbReference type="ARBA" id="ARBA00010558"/>
    </source>
</evidence>
<dbReference type="EMBL" id="CP017754">
    <property type="protein sequence ID" value="AOZ04945.1"/>
    <property type="molecule type" value="Genomic_DNA"/>
</dbReference>
<accession>A0ABN4TJ72</accession>
<dbReference type="RefSeq" id="WP_071068589.1">
    <property type="nucleotide sequence ID" value="NZ_CP017754.1"/>
</dbReference>
<proteinExistence type="inferred from homology"/>
<evidence type="ECO:0000313" key="3">
    <source>
        <dbReference type="EMBL" id="AOZ04945.1"/>
    </source>
</evidence>
<dbReference type="Gene3D" id="2.60.40.550">
    <property type="entry name" value="Ecotin"/>
    <property type="match status" value="1"/>
</dbReference>
<dbReference type="PANTHER" id="PTHR35890">
    <property type="match status" value="1"/>
</dbReference>